<dbReference type="Proteomes" id="UP001320420">
    <property type="component" value="Unassembled WGS sequence"/>
</dbReference>
<sequence>MEQSTENQGLSAHEQDSSSVVITDTLGLEIAPGAPFPMSLDDTLKLMGRAQKERPGLLDKIHHLEQVVHELDNELITAKNDAMVAQFQVLQEKHFCQQKIDARLQQAEVVLLRAKSAHQELENKHRQFVERSVNQTVKLRNDWDHDLDELKSSIEEKQRLSAELVSERKRLGFETARVGKLKQDLALKTSESERWNDLNGSLQTQIDKARQEKSDNEAKATELDKRCTQLEADNAKLEARLAGSLRRTTELQATLKSKNDTTAATKEDANAKNEELEDRLSEVQRENSNLQDTLAKTRSEADTAKKESTEAEKQSRSRLSVLLSQNTELLNSLQAANERSDSLTATLNQWQMDNSNQINTTLAEVARAKDNVVAAEKKWSLKLESACRQNSELQAMLAAARSDAAVAKEEAAATERELRSRLEEASRHEMETKGEPTATREVDEEGEAAKERVARIKFLKSVKRSKNKQTAKANKRDGKKTKHPQAQTPLDEATAHLQEQLADALNETNRYKIENARLKAQQQGKEKRPRMRSMSDADLHGTFGSESKNERIAELEAKNAELEASQQGTRDADGAGSLTIYPFELRKIQTLKAELQQMTEERDEFRAKLRQQKGKQGSMQASRKAAARMDVLRKEVDVLGTKIHGAKEYIGKLSDQLATTQDKLAAVEASNTIKK</sequence>
<gene>
    <name evidence="3" type="ORF">SLS62_002099</name>
</gene>
<feature type="compositionally biased region" description="Basic residues" evidence="2">
    <location>
        <begin position="455"/>
        <end position="469"/>
    </location>
</feature>
<dbReference type="AlphaFoldDB" id="A0AAN9UUK4"/>
<feature type="compositionally biased region" description="Basic and acidic residues" evidence="2">
    <location>
        <begin position="547"/>
        <end position="561"/>
    </location>
</feature>
<feature type="region of interest" description="Disordered" evidence="2">
    <location>
        <begin position="255"/>
        <end position="318"/>
    </location>
</feature>
<organism evidence="3 4">
    <name type="scientific">Diatrype stigma</name>
    <dbReference type="NCBI Taxonomy" id="117547"/>
    <lineage>
        <taxon>Eukaryota</taxon>
        <taxon>Fungi</taxon>
        <taxon>Dikarya</taxon>
        <taxon>Ascomycota</taxon>
        <taxon>Pezizomycotina</taxon>
        <taxon>Sordariomycetes</taxon>
        <taxon>Xylariomycetidae</taxon>
        <taxon>Xylariales</taxon>
        <taxon>Diatrypaceae</taxon>
        <taxon>Diatrype</taxon>
    </lineage>
</organism>
<accession>A0AAN9UUK4</accession>
<comment type="caution">
    <text evidence="3">The sequence shown here is derived from an EMBL/GenBank/DDBJ whole genome shotgun (WGS) entry which is preliminary data.</text>
</comment>
<keyword evidence="4" id="KW-1185">Reference proteome</keyword>
<feature type="coiled-coil region" evidence="1">
    <location>
        <begin position="61"/>
        <end position="170"/>
    </location>
</feature>
<protein>
    <submittedName>
        <fullName evidence="3">Uncharacterized protein</fullName>
    </submittedName>
</protein>
<feature type="compositionally biased region" description="Basic and acidic residues" evidence="2">
    <location>
        <begin position="265"/>
        <end position="285"/>
    </location>
</feature>
<evidence type="ECO:0000313" key="3">
    <source>
        <dbReference type="EMBL" id="KAK7755814.1"/>
    </source>
</evidence>
<feature type="region of interest" description="Disordered" evidence="2">
    <location>
        <begin position="411"/>
        <end position="501"/>
    </location>
</feature>
<feature type="region of interest" description="Disordered" evidence="2">
    <location>
        <begin position="603"/>
        <end position="627"/>
    </location>
</feature>
<keyword evidence="1" id="KW-0175">Coiled coil</keyword>
<proteinExistence type="predicted"/>
<evidence type="ECO:0000256" key="2">
    <source>
        <dbReference type="SAM" id="MobiDB-lite"/>
    </source>
</evidence>
<feature type="compositionally biased region" description="Polar residues" evidence="2">
    <location>
        <begin position="255"/>
        <end position="264"/>
    </location>
</feature>
<name>A0AAN9UUK4_9PEZI</name>
<reference evidence="3 4" key="1">
    <citation type="submission" date="2024-02" db="EMBL/GenBank/DDBJ databases">
        <title>De novo assembly and annotation of 12 fungi associated with fruit tree decline syndrome in Ontario, Canada.</title>
        <authorList>
            <person name="Sulman M."/>
            <person name="Ellouze W."/>
            <person name="Ilyukhin E."/>
        </authorList>
    </citation>
    <scope>NUCLEOTIDE SEQUENCE [LARGE SCALE GENOMIC DNA]</scope>
    <source>
        <strain evidence="3 4">M11/M66-122</strain>
    </source>
</reference>
<dbReference type="Gene3D" id="1.10.287.1490">
    <property type="match status" value="1"/>
</dbReference>
<feature type="compositionally biased region" description="Basic and acidic residues" evidence="2">
    <location>
        <begin position="295"/>
        <end position="315"/>
    </location>
</feature>
<dbReference type="EMBL" id="JAKJXP020000010">
    <property type="protein sequence ID" value="KAK7755814.1"/>
    <property type="molecule type" value="Genomic_DNA"/>
</dbReference>
<evidence type="ECO:0000256" key="1">
    <source>
        <dbReference type="SAM" id="Coils"/>
    </source>
</evidence>
<evidence type="ECO:0000313" key="4">
    <source>
        <dbReference type="Proteomes" id="UP001320420"/>
    </source>
</evidence>
<feature type="region of interest" description="Disordered" evidence="2">
    <location>
        <begin position="516"/>
        <end position="575"/>
    </location>
</feature>
<feature type="compositionally biased region" description="Basic and acidic residues" evidence="2">
    <location>
        <begin position="411"/>
        <end position="454"/>
    </location>
</feature>